<dbReference type="RefSeq" id="WP_301189543.1">
    <property type="nucleotide sequence ID" value="NZ_JAPDPJ010000008.1"/>
</dbReference>
<reference evidence="2" key="1">
    <citation type="submission" date="2022-10" db="EMBL/GenBank/DDBJ databases">
        <authorList>
            <person name="Yu W.X."/>
        </authorList>
    </citation>
    <scope>NUCLEOTIDE SEQUENCE</scope>
    <source>
        <strain evidence="2">AAT</strain>
    </source>
</reference>
<sequence length="200" mass="23587">MIHPHTELKYISDEIGYGLVAKQFIPQGSIIWVLDELDREFTPDQLDMMSPDLRSVFENYTYRNNKGNYVLCWDHGRFMNHSFNSNCMATPYNFEIAIRDIQPGEQLTDDYGYLNIIAPFKAEDEGTHRKYVYPDDLVNYHKEWDAIIAENFNKIKEVEQPLRPYFSDRLWNEIILITKGERALDSILLNYYNAEKVDNG</sequence>
<comment type="caution">
    <text evidence="2">The sequence shown here is derived from an EMBL/GenBank/DDBJ whole genome shotgun (WGS) entry which is preliminary data.</text>
</comment>
<gene>
    <name evidence="2" type="ORF">OM075_05800</name>
</gene>
<accession>A0AAE3SE94</accession>
<organism evidence="2 3">
    <name type="scientific">Plebeiibacterium sediminum</name>
    <dbReference type="NCBI Taxonomy" id="2992112"/>
    <lineage>
        <taxon>Bacteria</taxon>
        <taxon>Pseudomonadati</taxon>
        <taxon>Bacteroidota</taxon>
        <taxon>Bacteroidia</taxon>
        <taxon>Marinilabiliales</taxon>
        <taxon>Marinilabiliaceae</taxon>
        <taxon>Plebeiibacterium</taxon>
    </lineage>
</organism>
<dbReference type="Proteomes" id="UP001209229">
    <property type="component" value="Unassembled WGS sequence"/>
</dbReference>
<feature type="domain" description="SET" evidence="1">
    <location>
        <begin position="4"/>
        <end position="112"/>
    </location>
</feature>
<dbReference type="SUPFAM" id="SSF82199">
    <property type="entry name" value="SET domain"/>
    <property type="match status" value="1"/>
</dbReference>
<keyword evidence="3" id="KW-1185">Reference proteome</keyword>
<evidence type="ECO:0000259" key="1">
    <source>
        <dbReference type="PROSITE" id="PS50280"/>
    </source>
</evidence>
<evidence type="ECO:0000313" key="3">
    <source>
        <dbReference type="Proteomes" id="UP001209229"/>
    </source>
</evidence>
<protein>
    <submittedName>
        <fullName evidence="2">SET domain-containing protein</fullName>
    </submittedName>
</protein>
<dbReference type="AlphaFoldDB" id="A0AAE3SE94"/>
<dbReference type="EMBL" id="JAPDPJ010000008">
    <property type="protein sequence ID" value="MCW3785971.1"/>
    <property type="molecule type" value="Genomic_DNA"/>
</dbReference>
<dbReference type="InterPro" id="IPR046341">
    <property type="entry name" value="SET_dom_sf"/>
</dbReference>
<dbReference type="Pfam" id="PF00856">
    <property type="entry name" value="SET"/>
    <property type="match status" value="1"/>
</dbReference>
<dbReference type="PROSITE" id="PS50280">
    <property type="entry name" value="SET"/>
    <property type="match status" value="1"/>
</dbReference>
<dbReference type="InterPro" id="IPR001214">
    <property type="entry name" value="SET_dom"/>
</dbReference>
<evidence type="ECO:0000313" key="2">
    <source>
        <dbReference type="EMBL" id="MCW3785971.1"/>
    </source>
</evidence>
<proteinExistence type="predicted"/>
<dbReference type="CDD" id="cd08161">
    <property type="entry name" value="SET"/>
    <property type="match status" value="1"/>
</dbReference>
<dbReference type="Gene3D" id="2.170.270.10">
    <property type="entry name" value="SET domain"/>
    <property type="match status" value="1"/>
</dbReference>
<name>A0AAE3SE94_9BACT</name>